<feature type="compositionally biased region" description="Low complexity" evidence="1">
    <location>
        <begin position="114"/>
        <end position="143"/>
    </location>
</feature>
<dbReference type="GeneID" id="25300083"/>
<keyword evidence="2" id="KW-0732">Signal</keyword>
<keyword evidence="4" id="KW-1185">Reference proteome</keyword>
<proteinExistence type="predicted"/>
<dbReference type="Proteomes" id="UP000053029">
    <property type="component" value="Unassembled WGS sequence"/>
</dbReference>
<dbReference type="OrthoDB" id="5409186at2759"/>
<organism evidence="3 4">
    <name type="scientific">Fonsecaea pedrosoi CBS 271.37</name>
    <dbReference type="NCBI Taxonomy" id="1442368"/>
    <lineage>
        <taxon>Eukaryota</taxon>
        <taxon>Fungi</taxon>
        <taxon>Dikarya</taxon>
        <taxon>Ascomycota</taxon>
        <taxon>Pezizomycotina</taxon>
        <taxon>Eurotiomycetes</taxon>
        <taxon>Chaetothyriomycetidae</taxon>
        <taxon>Chaetothyriales</taxon>
        <taxon>Herpotrichiellaceae</taxon>
        <taxon>Fonsecaea</taxon>
    </lineage>
</organism>
<evidence type="ECO:0000256" key="1">
    <source>
        <dbReference type="SAM" id="MobiDB-lite"/>
    </source>
</evidence>
<evidence type="ECO:0000256" key="2">
    <source>
        <dbReference type="SAM" id="SignalP"/>
    </source>
</evidence>
<evidence type="ECO:0000313" key="4">
    <source>
        <dbReference type="Proteomes" id="UP000053029"/>
    </source>
</evidence>
<dbReference type="VEuPathDB" id="FungiDB:Z517_00593"/>
<protein>
    <recommendedName>
        <fullName evidence="5">GPI anchored serine-threonine rich protein</fullName>
    </recommendedName>
</protein>
<dbReference type="HOGENOM" id="CLU_1053745_0_0_1"/>
<name>A0A0D2GW30_9EURO</name>
<dbReference type="EMBL" id="KN846969">
    <property type="protein sequence ID" value="KIW85203.1"/>
    <property type="molecule type" value="Genomic_DNA"/>
</dbReference>
<gene>
    <name evidence="3" type="ORF">Z517_00593</name>
</gene>
<dbReference type="AlphaFoldDB" id="A0A0D2GW30"/>
<evidence type="ECO:0000313" key="3">
    <source>
        <dbReference type="EMBL" id="KIW85203.1"/>
    </source>
</evidence>
<evidence type="ECO:0008006" key="5">
    <source>
        <dbReference type="Google" id="ProtNLM"/>
    </source>
</evidence>
<accession>A0A0D2GW30</accession>
<dbReference type="RefSeq" id="XP_013289011.1">
    <property type="nucleotide sequence ID" value="XM_013433557.1"/>
</dbReference>
<feature type="region of interest" description="Disordered" evidence="1">
    <location>
        <begin position="112"/>
        <end position="143"/>
    </location>
</feature>
<reference evidence="3 4" key="1">
    <citation type="submission" date="2015-01" db="EMBL/GenBank/DDBJ databases">
        <title>The Genome Sequence of Fonsecaea pedrosoi CBS 271.37.</title>
        <authorList>
            <consortium name="The Broad Institute Genomics Platform"/>
            <person name="Cuomo C."/>
            <person name="de Hoog S."/>
            <person name="Gorbushina A."/>
            <person name="Stielow B."/>
            <person name="Teixiera M."/>
            <person name="Abouelleil A."/>
            <person name="Chapman S.B."/>
            <person name="Priest M."/>
            <person name="Young S.K."/>
            <person name="Wortman J."/>
            <person name="Nusbaum C."/>
            <person name="Birren B."/>
        </authorList>
    </citation>
    <scope>NUCLEOTIDE SEQUENCE [LARGE SCALE GENOMIC DNA]</scope>
    <source>
        <strain evidence="3 4">CBS 271.37</strain>
    </source>
</reference>
<sequence length="261" mass="26069">MRSSIPLIVGACLAIAARGSASYAGDRPILPRRITCMPSDSGGCASCGADYVQCGPDTCYNPSAGEVCCSNKYSCPASANCSSTGTGCDLKHGSFRDADCDDDDKDHGAKMNIVSTSSTTAATTPASSSETSSSDSTSTTSYTTTITSTTTSTVTVSMTSSSADVCSLSGATTGLPLTTTMAPFGNSTTVALNTTTSTVAVTNVSTTSSATVSISMNATVPTKSIVPPINGFTGAATDLQGQSSTSLFALGSLVFMAALLV</sequence>
<feature type="chain" id="PRO_5002243214" description="GPI anchored serine-threonine rich protein" evidence="2">
    <location>
        <begin position="22"/>
        <end position="261"/>
    </location>
</feature>
<feature type="signal peptide" evidence="2">
    <location>
        <begin position="1"/>
        <end position="21"/>
    </location>
</feature>